<dbReference type="Gene3D" id="3.30.200.20">
    <property type="entry name" value="Phosphorylase Kinase, domain 1"/>
    <property type="match status" value="1"/>
</dbReference>
<dbReference type="Gene3D" id="3.90.1200.10">
    <property type="match status" value="1"/>
</dbReference>
<dbReference type="SUPFAM" id="SSF56112">
    <property type="entry name" value="Protein kinase-like (PK-like)"/>
    <property type="match status" value="1"/>
</dbReference>
<dbReference type="CDD" id="cd05155">
    <property type="entry name" value="APH_ChoK_like_1"/>
    <property type="match status" value="1"/>
</dbReference>
<dbReference type="GO" id="GO:0016740">
    <property type="term" value="F:transferase activity"/>
    <property type="evidence" value="ECO:0007669"/>
    <property type="project" value="UniProtKB-KW"/>
</dbReference>
<dbReference type="EMBL" id="KF264539">
    <property type="protein sequence ID" value="AGS49315.1"/>
    <property type="molecule type" value="Genomic_DNA"/>
</dbReference>
<dbReference type="AlphaFoldDB" id="S5TK97"/>
<dbReference type="InterPro" id="IPR002575">
    <property type="entry name" value="Aminoglycoside_PTrfase"/>
</dbReference>
<name>S5TK97_9BACT</name>
<dbReference type="Pfam" id="PF01636">
    <property type="entry name" value="APH"/>
    <property type="match status" value="1"/>
</dbReference>
<feature type="domain" description="Aminoglycoside phosphotransferase" evidence="1">
    <location>
        <begin position="36"/>
        <end position="254"/>
    </location>
</feature>
<keyword evidence="2" id="KW-0808">Transferase</keyword>
<evidence type="ECO:0000313" key="2">
    <source>
        <dbReference type="EMBL" id="AGS49315.1"/>
    </source>
</evidence>
<sequence>MMMHTDEIPTSADLVRRLLVTQFPQWADRPISRVTSSGTVNTLYRVGEDLVARLPLVERAAKDVRREQTWLPRLAPLPVAIPVPVGQGVPGEGYPCDWSVLRWIDGENPVVGDIPDVARDLAEFVVALRAIDPGSGPASDRGGPLSGRDHATRRAIRELHGVIDTDAATAAWEEASRTPEWPSSPVWTHGDLGPGNVLTANGRLSAVIDFGLVGVGDPAVDLIPAWNLFTGSARETFRSVVDVDDATWARGRGWALSISLIQLPYYRETNPVIAANSVHVIDEILAAHRSWSP</sequence>
<accession>S5TK97</accession>
<evidence type="ECO:0000259" key="1">
    <source>
        <dbReference type="Pfam" id="PF01636"/>
    </source>
</evidence>
<organism evidence="2">
    <name type="scientific">uncultured bacterium esnapd2</name>
    <dbReference type="NCBI Taxonomy" id="1366601"/>
    <lineage>
        <taxon>Bacteria</taxon>
        <taxon>environmental samples</taxon>
    </lineage>
</organism>
<dbReference type="InterPro" id="IPR051678">
    <property type="entry name" value="AGP_Transferase"/>
</dbReference>
<dbReference type="InterPro" id="IPR011009">
    <property type="entry name" value="Kinase-like_dom_sf"/>
</dbReference>
<dbReference type="PANTHER" id="PTHR21310">
    <property type="entry name" value="AMINOGLYCOSIDE PHOSPHOTRANSFERASE-RELATED-RELATED"/>
    <property type="match status" value="1"/>
</dbReference>
<proteinExistence type="predicted"/>
<reference evidence="2" key="1">
    <citation type="journal article" date="2013" name="Proc. Natl. Acad. Sci. U.S.A.">
        <title>Mapping gene clusters within arrayed metagenomic libraries to expand the structural diversity of biomedically relevant natural products.</title>
        <authorList>
            <person name="Owen J.G."/>
            <person name="Reddy B.V."/>
            <person name="Ternei M.A."/>
            <person name="Charlop-Powers Z."/>
            <person name="Calle P.Y."/>
            <person name="Kim J.H."/>
            <person name="Brady S.F."/>
        </authorList>
    </citation>
    <scope>NUCLEOTIDE SEQUENCE</scope>
</reference>
<dbReference type="PANTHER" id="PTHR21310:SF42">
    <property type="entry name" value="BIFUNCTIONAL AAC_APH"/>
    <property type="match status" value="1"/>
</dbReference>
<protein>
    <submittedName>
        <fullName evidence="2">Phosphotransferase</fullName>
    </submittedName>
</protein>